<dbReference type="VEuPathDB" id="FungiDB:HCDG_01211"/>
<name>C6H3F8_AJECH</name>
<feature type="region of interest" description="Disordered" evidence="1">
    <location>
        <begin position="126"/>
        <end position="174"/>
    </location>
</feature>
<reference evidence="3" key="1">
    <citation type="submission" date="2009-05" db="EMBL/GenBank/DDBJ databases">
        <title>The genome sequence of Ajellomyces capsulatus strain H143.</title>
        <authorList>
            <person name="Champion M."/>
            <person name="Cuomo C.A."/>
            <person name="Ma L.-J."/>
            <person name="Henn M.R."/>
            <person name="Sil A."/>
            <person name="Goldman B."/>
            <person name="Young S.K."/>
            <person name="Kodira C.D."/>
            <person name="Zeng Q."/>
            <person name="Koehrsen M."/>
            <person name="Alvarado L."/>
            <person name="Berlin A.M."/>
            <person name="Borenstein D."/>
            <person name="Chen Z."/>
            <person name="Engels R."/>
            <person name="Freedman E."/>
            <person name="Gellesch M."/>
            <person name="Goldberg J."/>
            <person name="Griggs A."/>
            <person name="Gujja S."/>
            <person name="Heiman D.I."/>
            <person name="Hepburn T.A."/>
            <person name="Howarth C."/>
            <person name="Jen D."/>
            <person name="Larson L."/>
            <person name="Lewis B."/>
            <person name="Mehta T."/>
            <person name="Park D."/>
            <person name="Pearson M."/>
            <person name="Roberts A."/>
            <person name="Saif S."/>
            <person name="Shea T.D."/>
            <person name="Shenoy N."/>
            <person name="Sisk P."/>
            <person name="Stolte C."/>
            <person name="Sykes S."/>
            <person name="Walk T."/>
            <person name="White J."/>
            <person name="Yandava C."/>
            <person name="Klein B."/>
            <person name="McEwen J.G."/>
            <person name="Puccia R."/>
            <person name="Goldman G.H."/>
            <person name="Felipe M.S."/>
            <person name="Nino-Vega G."/>
            <person name="San-Blas G."/>
            <person name="Taylor J.W."/>
            <person name="Mendoza L."/>
            <person name="Galagan J.E."/>
            <person name="Nusbaum C."/>
            <person name="Birren B.W."/>
        </authorList>
    </citation>
    <scope>NUCLEOTIDE SEQUENCE [LARGE SCALE GENOMIC DNA]</scope>
    <source>
        <strain evidence="3">H143</strain>
    </source>
</reference>
<gene>
    <name evidence="2" type="ORF">HCDG_01211</name>
</gene>
<proteinExistence type="predicted"/>
<dbReference type="AlphaFoldDB" id="C6H3F8"/>
<evidence type="ECO:0000256" key="1">
    <source>
        <dbReference type="SAM" id="MobiDB-lite"/>
    </source>
</evidence>
<dbReference type="Proteomes" id="UP000002624">
    <property type="component" value="Unassembled WGS sequence"/>
</dbReference>
<feature type="region of interest" description="Disordered" evidence="1">
    <location>
        <begin position="82"/>
        <end position="114"/>
    </location>
</feature>
<protein>
    <submittedName>
        <fullName evidence="2">Uncharacterized protein</fullName>
    </submittedName>
</protein>
<accession>C6H3F8</accession>
<organism evidence="2 3">
    <name type="scientific">Ajellomyces capsulatus (strain H143)</name>
    <name type="common">Darling's disease fungus</name>
    <name type="synonym">Histoplasma capsulatum</name>
    <dbReference type="NCBI Taxonomy" id="544712"/>
    <lineage>
        <taxon>Eukaryota</taxon>
        <taxon>Fungi</taxon>
        <taxon>Dikarya</taxon>
        <taxon>Ascomycota</taxon>
        <taxon>Pezizomycotina</taxon>
        <taxon>Eurotiomycetes</taxon>
        <taxon>Eurotiomycetidae</taxon>
        <taxon>Onygenales</taxon>
        <taxon>Ajellomycetaceae</taxon>
        <taxon>Histoplasma</taxon>
    </lineage>
</organism>
<evidence type="ECO:0000313" key="2">
    <source>
        <dbReference type="EMBL" id="EER45632.1"/>
    </source>
</evidence>
<sequence length="174" mass="19355">MYNPAARRRTAIAISTQRSQMHTSQLVVIPGPDSRKGRKGDLRSREGLPCLEIGLFRLGDLQPSPGIGEDWSRQLLNVFIPKKARRQAPPGPHPHPESAPFRADRTTGGDGWHNVVASRPVIGQRLASADPHTRLPFLEVEAPTGTGAFSAKRRQRDTVNTVSAEYRRMPQRQR</sequence>
<dbReference type="EMBL" id="GG692419">
    <property type="protein sequence ID" value="EER45632.1"/>
    <property type="molecule type" value="Genomic_DNA"/>
</dbReference>
<evidence type="ECO:0000313" key="3">
    <source>
        <dbReference type="Proteomes" id="UP000002624"/>
    </source>
</evidence>
<dbReference type="HOGENOM" id="CLU_1539577_0_0_1"/>